<reference evidence="2" key="1">
    <citation type="submission" date="2013-12" db="EMBL/GenBank/DDBJ databases">
        <title>A Varibaculum cambriense genome reconstructed from a premature infant gut community with otherwise low bacterial novelty that shifts toward anaerobic metabolism during the third week of life.</title>
        <authorList>
            <person name="Brown C.T."/>
            <person name="Sharon I."/>
            <person name="Thomas B.C."/>
            <person name="Castelle C.J."/>
            <person name="Morowitz M.J."/>
            <person name="Banfield J.F."/>
        </authorList>
    </citation>
    <scope>NUCLEOTIDE SEQUENCE</scope>
</reference>
<evidence type="ECO:0000259" key="1">
    <source>
        <dbReference type="PROSITE" id="PS50943"/>
    </source>
</evidence>
<dbReference type="GO" id="GO:0003677">
    <property type="term" value="F:DNA binding"/>
    <property type="evidence" value="ECO:0007669"/>
    <property type="project" value="InterPro"/>
</dbReference>
<sequence length="69" mass="8056">MDASKIIKQIMIEKNLTVKDLAEKLEMQPQSLSNKLHRNSFSLNSFIKIIDVLDCDIQIVTRENHKIFK</sequence>
<dbReference type="CDD" id="cd00093">
    <property type="entry name" value="HTH_XRE"/>
    <property type="match status" value="1"/>
</dbReference>
<organism evidence="2">
    <name type="scientific">human gut metagenome</name>
    <dbReference type="NCBI Taxonomy" id="408170"/>
    <lineage>
        <taxon>unclassified sequences</taxon>
        <taxon>metagenomes</taxon>
        <taxon>organismal metagenomes</taxon>
    </lineage>
</organism>
<dbReference type="EMBL" id="AZMM01018785">
    <property type="protein sequence ID" value="ETJ17293.1"/>
    <property type="molecule type" value="Genomic_DNA"/>
</dbReference>
<proteinExistence type="predicted"/>
<name>W1WGM9_9ZZZZ</name>
<gene>
    <name evidence="2" type="ORF">Q604_UNBc4C00004G0008</name>
</gene>
<comment type="caution">
    <text evidence="2">The sequence shown here is derived from an EMBL/GenBank/DDBJ whole genome shotgun (WGS) entry which is preliminary data.</text>
</comment>
<protein>
    <submittedName>
        <fullName evidence="2">Helix-turn-helix protein</fullName>
    </submittedName>
</protein>
<accession>W1WGM9</accession>
<dbReference type="SUPFAM" id="SSF47413">
    <property type="entry name" value="lambda repressor-like DNA-binding domains"/>
    <property type="match status" value="1"/>
</dbReference>
<dbReference type="Pfam" id="PF20075">
    <property type="entry name" value="DUF6471"/>
    <property type="match status" value="1"/>
</dbReference>
<dbReference type="Gene3D" id="1.10.260.40">
    <property type="entry name" value="lambda repressor-like DNA-binding domains"/>
    <property type="match status" value="1"/>
</dbReference>
<dbReference type="AlphaFoldDB" id="W1WGM9"/>
<dbReference type="InterPro" id="IPR045526">
    <property type="entry name" value="DUF6471"/>
</dbReference>
<dbReference type="InterPro" id="IPR010982">
    <property type="entry name" value="Lambda_DNA-bd_dom_sf"/>
</dbReference>
<dbReference type="InterPro" id="IPR001387">
    <property type="entry name" value="Cro/C1-type_HTH"/>
</dbReference>
<dbReference type="SMART" id="SM00530">
    <property type="entry name" value="HTH_XRE"/>
    <property type="match status" value="1"/>
</dbReference>
<dbReference type="PROSITE" id="PS50943">
    <property type="entry name" value="HTH_CROC1"/>
    <property type="match status" value="1"/>
</dbReference>
<evidence type="ECO:0000313" key="2">
    <source>
        <dbReference type="EMBL" id="ETJ17293.1"/>
    </source>
</evidence>
<feature type="domain" description="HTH cro/C1-type" evidence="1">
    <location>
        <begin position="7"/>
        <end position="60"/>
    </location>
</feature>